<organism evidence="2 3">
    <name type="scientific">Epichloe bromicola</name>
    <dbReference type="NCBI Taxonomy" id="79588"/>
    <lineage>
        <taxon>Eukaryota</taxon>
        <taxon>Fungi</taxon>
        <taxon>Dikarya</taxon>
        <taxon>Ascomycota</taxon>
        <taxon>Pezizomycotina</taxon>
        <taxon>Sordariomycetes</taxon>
        <taxon>Hypocreomycetidae</taxon>
        <taxon>Hypocreales</taxon>
        <taxon>Clavicipitaceae</taxon>
        <taxon>Epichloe</taxon>
    </lineage>
</organism>
<dbReference type="PROSITE" id="PS51318">
    <property type="entry name" value="TAT"/>
    <property type="match status" value="1"/>
</dbReference>
<evidence type="ECO:0008006" key="4">
    <source>
        <dbReference type="Google" id="ProtNLM"/>
    </source>
</evidence>
<evidence type="ECO:0000256" key="1">
    <source>
        <dbReference type="SAM" id="SignalP"/>
    </source>
</evidence>
<dbReference type="PANTHER" id="PTHR38705">
    <property type="entry name" value="PROTEIN RDS1"/>
    <property type="match status" value="1"/>
</dbReference>
<dbReference type="Proteomes" id="UP001562357">
    <property type="component" value="Unassembled WGS sequence"/>
</dbReference>
<name>A0ABQ0CGR9_9HYPO</name>
<keyword evidence="1" id="KW-0732">Signal</keyword>
<dbReference type="InterPro" id="IPR039254">
    <property type="entry name" value="Rds1"/>
</dbReference>
<evidence type="ECO:0000313" key="3">
    <source>
        <dbReference type="Proteomes" id="UP001562357"/>
    </source>
</evidence>
<sequence>MTGRSAMNRMGLLKAAALALLACTAGAFPVVARSNETAAAPAAGGGLTDPDILQFALTLEHLEEAFYRTGFAKFPDSDFEALGLKAEQVRDLKQIGRTEQEHVVFLQSALAQAGVQPVQPCEYDFGFTDAKAMATTGAQLENVGVSAYLGAAKLIRDPAILTAAGSILTIESRHQSSLRVLLGQTAVPQAFDAPLGPRAVFSIAAPFIRSCPPGSNLAIQPFPPLAMMDQPPQEPQPQPQQKQPAALAAGSMLRVRAAGAGTAAATHCAFTSGGVVPGGTAFTRFSETEGCQIPPGVAGVTYLSLSRAAPVDGVLRDEDTVAGTMILAL</sequence>
<reference evidence="3" key="1">
    <citation type="submission" date="2024-06" db="EMBL/GenBank/DDBJ databases">
        <title>Draft Genome Sequences of Epichloe bromicola Strains Isolated from Elymus ciliaris.</title>
        <authorList>
            <consortium name="Epichloe bromicola genome sequencing consortium"/>
            <person name="Miura A."/>
            <person name="Imano S."/>
            <person name="Ashida A."/>
            <person name="Sato I."/>
            <person name="Chiba S."/>
            <person name="Tanaka A."/>
            <person name="Camagna M."/>
            <person name="Takemoto D."/>
        </authorList>
    </citation>
    <scope>NUCLEOTIDE SEQUENCE [LARGE SCALE GENOMIC DNA]</scope>
    <source>
        <strain evidence="3">DP</strain>
    </source>
</reference>
<dbReference type="Pfam" id="PF13668">
    <property type="entry name" value="Ferritin_2"/>
    <property type="match status" value="1"/>
</dbReference>
<dbReference type="InterPro" id="IPR012347">
    <property type="entry name" value="Ferritin-like"/>
</dbReference>
<comment type="caution">
    <text evidence="2">The sequence shown here is derived from an EMBL/GenBank/DDBJ whole genome shotgun (WGS) entry which is preliminary data.</text>
</comment>
<dbReference type="SUPFAM" id="SSF47240">
    <property type="entry name" value="Ferritin-like"/>
    <property type="match status" value="1"/>
</dbReference>
<dbReference type="InterPro" id="IPR009078">
    <property type="entry name" value="Ferritin-like_SF"/>
</dbReference>
<proteinExistence type="predicted"/>
<dbReference type="PANTHER" id="PTHR38705:SF1">
    <property type="entry name" value="PROTEIN RDS1"/>
    <property type="match status" value="1"/>
</dbReference>
<accession>A0ABQ0CGR9</accession>
<keyword evidence="3" id="KW-1185">Reference proteome</keyword>
<feature type="chain" id="PRO_5046571679" description="Ferritin-like domain-containing protein" evidence="1">
    <location>
        <begin position="28"/>
        <end position="329"/>
    </location>
</feature>
<dbReference type="CDD" id="cd00657">
    <property type="entry name" value="Ferritin_like"/>
    <property type="match status" value="1"/>
</dbReference>
<dbReference type="InterPro" id="IPR006311">
    <property type="entry name" value="TAT_signal"/>
</dbReference>
<feature type="signal peptide" evidence="1">
    <location>
        <begin position="1"/>
        <end position="27"/>
    </location>
</feature>
<gene>
    <name evidence="2" type="primary">g1050</name>
    <name evidence="2" type="ORF">EsDP_00001050</name>
</gene>
<dbReference type="EMBL" id="BAAFGZ010000021">
    <property type="protein sequence ID" value="GAB0132620.1"/>
    <property type="molecule type" value="Genomic_DNA"/>
</dbReference>
<evidence type="ECO:0000313" key="2">
    <source>
        <dbReference type="EMBL" id="GAB0132620.1"/>
    </source>
</evidence>
<dbReference type="Gene3D" id="1.20.1260.10">
    <property type="match status" value="1"/>
</dbReference>
<protein>
    <recommendedName>
        <fullName evidence="4">Ferritin-like domain-containing protein</fullName>
    </recommendedName>
</protein>